<dbReference type="EMBL" id="HBGS01022227">
    <property type="protein sequence ID" value="CAD9411924.1"/>
    <property type="molecule type" value="Transcribed_RNA"/>
</dbReference>
<sequence length="329" mass="38367">MPANDAPRNIIDEFDARKALQIGYLYRVKESENANGDHIRELTFNDGRYEGENREELAKLRRKFLKIEDENTKLVLENTKFLGEIDTKDRVIAEQTQITEDLHRTITKLQKDNSNLKDESKASTGRYQAENNDLRSQLTQQSRELQSKNDRTTSHLAKIEQLNDQLKDAEAVQNTIAERECELIMMKNSYDDLLAAHQDLEKNLKRHQENLVLTETSLSDRTAELETVQKELTQLQKDKSESPETNKTHKERIPSRVCSEKWWNYIPVENGKLRLKGKICQAVFPSELMHLIPNELCHCGTIDLDKLNSFEHRSPKFFLIKEFENRKVT</sequence>
<dbReference type="AlphaFoldDB" id="A0A7S2FSC0"/>
<feature type="region of interest" description="Disordered" evidence="1">
    <location>
        <begin position="112"/>
        <end position="134"/>
    </location>
</feature>
<accession>A0A7S2FSC0</accession>
<dbReference type="Gene3D" id="1.20.5.1700">
    <property type="match status" value="1"/>
</dbReference>
<feature type="compositionally biased region" description="Polar residues" evidence="1">
    <location>
        <begin position="122"/>
        <end position="134"/>
    </location>
</feature>
<reference evidence="2" key="1">
    <citation type="submission" date="2021-01" db="EMBL/GenBank/DDBJ databases">
        <authorList>
            <person name="Corre E."/>
            <person name="Pelletier E."/>
            <person name="Niang G."/>
            <person name="Scheremetjew M."/>
            <person name="Finn R."/>
            <person name="Kale V."/>
            <person name="Holt S."/>
            <person name="Cochrane G."/>
            <person name="Meng A."/>
            <person name="Brown T."/>
            <person name="Cohen L."/>
        </authorList>
    </citation>
    <scope>NUCLEOTIDE SEQUENCE</scope>
    <source>
        <strain evidence="2">CCMP1381</strain>
    </source>
</reference>
<gene>
    <name evidence="2" type="ORF">DSPE1174_LOCUS11305</name>
</gene>
<name>A0A7S2FSC0_9STRA</name>
<evidence type="ECO:0000313" key="2">
    <source>
        <dbReference type="EMBL" id="CAD9411924.1"/>
    </source>
</evidence>
<evidence type="ECO:0000256" key="1">
    <source>
        <dbReference type="SAM" id="MobiDB-lite"/>
    </source>
</evidence>
<organism evidence="2">
    <name type="scientific">Octactis speculum</name>
    <dbReference type="NCBI Taxonomy" id="3111310"/>
    <lineage>
        <taxon>Eukaryota</taxon>
        <taxon>Sar</taxon>
        <taxon>Stramenopiles</taxon>
        <taxon>Ochrophyta</taxon>
        <taxon>Dictyochophyceae</taxon>
        <taxon>Dictyochales</taxon>
        <taxon>Dictyochaceae</taxon>
        <taxon>Octactis</taxon>
    </lineage>
</organism>
<protein>
    <submittedName>
        <fullName evidence="2">Uncharacterized protein</fullName>
    </submittedName>
</protein>
<proteinExistence type="predicted"/>
<feature type="compositionally biased region" description="Basic and acidic residues" evidence="1">
    <location>
        <begin position="112"/>
        <end position="121"/>
    </location>
</feature>